<dbReference type="EMBL" id="VJZR01000010">
    <property type="protein sequence ID" value="TRX20496.1"/>
    <property type="molecule type" value="Genomic_DNA"/>
</dbReference>
<reference evidence="1 2" key="1">
    <citation type="submission" date="2019-07" db="EMBL/GenBank/DDBJ databases">
        <title>Novel species of Flavobacterium.</title>
        <authorList>
            <person name="Liu Q."/>
            <person name="Xin Y.-H."/>
        </authorList>
    </citation>
    <scope>NUCLEOTIDE SEQUENCE [LARGE SCALE GENOMIC DNA]</scope>
    <source>
        <strain evidence="1 2">LB3P56</strain>
    </source>
</reference>
<evidence type="ECO:0000313" key="1">
    <source>
        <dbReference type="EMBL" id="TRX20496.1"/>
    </source>
</evidence>
<dbReference type="Proteomes" id="UP000318585">
    <property type="component" value="Unassembled WGS sequence"/>
</dbReference>
<evidence type="ECO:0000313" key="2">
    <source>
        <dbReference type="Proteomes" id="UP000318585"/>
    </source>
</evidence>
<dbReference type="OrthoDB" id="1377390at2"/>
<organism evidence="1 2">
    <name type="scientific">Flavobacterium franklandianum</name>
    <dbReference type="NCBI Taxonomy" id="2594430"/>
    <lineage>
        <taxon>Bacteria</taxon>
        <taxon>Pseudomonadati</taxon>
        <taxon>Bacteroidota</taxon>
        <taxon>Flavobacteriia</taxon>
        <taxon>Flavobacteriales</taxon>
        <taxon>Flavobacteriaceae</taxon>
        <taxon>Flavobacterium</taxon>
    </lineage>
</organism>
<dbReference type="AlphaFoldDB" id="A0A553CJ20"/>
<name>A0A553CJ20_9FLAO</name>
<proteinExistence type="predicted"/>
<sequence length="132" mass="15449">MIKEQLYIYFLYTACFLQFGHSLFPHTHIIEHHHNGKQHHHHEEQSDENSLPLLFSHFNHTSDTFSNSHIEDLVTIVKEVPNLIVVLNSCLSYSNVIGYYTKKEVVRNKEPLIFISPHLLSLKFRGPPTLFI</sequence>
<protein>
    <submittedName>
        <fullName evidence="1">Uncharacterized protein</fullName>
    </submittedName>
</protein>
<dbReference type="RefSeq" id="WP_143391993.1">
    <property type="nucleotide sequence ID" value="NZ_VJZQ01000040.1"/>
</dbReference>
<accession>A0A553CJ20</accession>
<gene>
    <name evidence="1" type="ORF">FNW17_11615</name>
</gene>
<comment type="caution">
    <text evidence="1">The sequence shown here is derived from an EMBL/GenBank/DDBJ whole genome shotgun (WGS) entry which is preliminary data.</text>
</comment>
<keyword evidence="2" id="KW-1185">Reference proteome</keyword>